<organism evidence="2 3">
    <name type="scientific">Ataeniobius toweri</name>
    <dbReference type="NCBI Taxonomy" id="208326"/>
    <lineage>
        <taxon>Eukaryota</taxon>
        <taxon>Metazoa</taxon>
        <taxon>Chordata</taxon>
        <taxon>Craniata</taxon>
        <taxon>Vertebrata</taxon>
        <taxon>Euteleostomi</taxon>
        <taxon>Actinopterygii</taxon>
        <taxon>Neopterygii</taxon>
        <taxon>Teleostei</taxon>
        <taxon>Neoteleostei</taxon>
        <taxon>Acanthomorphata</taxon>
        <taxon>Ovalentaria</taxon>
        <taxon>Atherinomorphae</taxon>
        <taxon>Cyprinodontiformes</taxon>
        <taxon>Goodeidae</taxon>
        <taxon>Ataeniobius</taxon>
    </lineage>
</organism>
<gene>
    <name evidence="2" type="ORF">ATANTOWER_018385</name>
</gene>
<dbReference type="EMBL" id="JAHUTI010000039">
    <property type="protein sequence ID" value="MED6231474.1"/>
    <property type="molecule type" value="Genomic_DNA"/>
</dbReference>
<name>A0ABU7A196_9TELE</name>
<sequence length="85" mass="9453">MLRETKKGREGVAWPTSSLETNWFKHLRVALSCYAVNSAVLLLLVPGSSFVSCRAHPSMATVPTDSNLPPTSRQERKHHHSTRSP</sequence>
<feature type="compositionally biased region" description="Polar residues" evidence="1">
    <location>
        <begin position="61"/>
        <end position="72"/>
    </location>
</feature>
<evidence type="ECO:0000256" key="1">
    <source>
        <dbReference type="SAM" id="MobiDB-lite"/>
    </source>
</evidence>
<accession>A0ABU7A196</accession>
<feature type="region of interest" description="Disordered" evidence="1">
    <location>
        <begin position="59"/>
        <end position="85"/>
    </location>
</feature>
<feature type="compositionally biased region" description="Basic residues" evidence="1">
    <location>
        <begin position="75"/>
        <end position="85"/>
    </location>
</feature>
<evidence type="ECO:0000313" key="2">
    <source>
        <dbReference type="EMBL" id="MED6231474.1"/>
    </source>
</evidence>
<proteinExistence type="predicted"/>
<reference evidence="2 3" key="1">
    <citation type="submission" date="2021-07" db="EMBL/GenBank/DDBJ databases">
        <authorList>
            <person name="Palmer J.M."/>
        </authorList>
    </citation>
    <scope>NUCLEOTIDE SEQUENCE [LARGE SCALE GENOMIC DNA]</scope>
    <source>
        <strain evidence="2 3">AT_MEX2019</strain>
        <tissue evidence="2">Muscle</tissue>
    </source>
</reference>
<protein>
    <recommendedName>
        <fullName evidence="4">Transmembrane protein</fullName>
    </recommendedName>
</protein>
<dbReference type="Proteomes" id="UP001345963">
    <property type="component" value="Unassembled WGS sequence"/>
</dbReference>
<keyword evidence="3" id="KW-1185">Reference proteome</keyword>
<comment type="caution">
    <text evidence="2">The sequence shown here is derived from an EMBL/GenBank/DDBJ whole genome shotgun (WGS) entry which is preliminary data.</text>
</comment>
<evidence type="ECO:0008006" key="4">
    <source>
        <dbReference type="Google" id="ProtNLM"/>
    </source>
</evidence>
<evidence type="ECO:0000313" key="3">
    <source>
        <dbReference type="Proteomes" id="UP001345963"/>
    </source>
</evidence>